<dbReference type="AlphaFoldDB" id="A0AAP0MUN4"/>
<reference evidence="2 3" key="1">
    <citation type="submission" date="2024-05" db="EMBL/GenBank/DDBJ databases">
        <title>Haplotype-resolved chromosome-level genome assembly of Huyou (Citrus changshanensis).</title>
        <authorList>
            <person name="Miao C."/>
            <person name="Chen W."/>
            <person name="Wu Y."/>
            <person name="Wang L."/>
            <person name="Zhao S."/>
            <person name="Grierson D."/>
            <person name="Xu C."/>
            <person name="Chen K."/>
        </authorList>
    </citation>
    <scope>NUCLEOTIDE SEQUENCE [LARGE SCALE GENOMIC DNA]</scope>
    <source>
        <strain evidence="2">01-14</strain>
        <tissue evidence="2">Leaf</tissue>
    </source>
</reference>
<proteinExistence type="predicted"/>
<dbReference type="Proteomes" id="UP001428341">
    <property type="component" value="Unassembled WGS sequence"/>
</dbReference>
<name>A0AAP0MUN4_9ROSI</name>
<dbReference type="EMBL" id="JBCGBO010000002">
    <property type="protein sequence ID" value="KAK9221088.1"/>
    <property type="molecule type" value="Genomic_DNA"/>
</dbReference>
<keyword evidence="3" id="KW-1185">Reference proteome</keyword>
<evidence type="ECO:0000256" key="1">
    <source>
        <dbReference type="SAM" id="MobiDB-lite"/>
    </source>
</evidence>
<evidence type="ECO:0008006" key="4">
    <source>
        <dbReference type="Google" id="ProtNLM"/>
    </source>
</evidence>
<comment type="caution">
    <text evidence="2">The sequence shown here is derived from an EMBL/GenBank/DDBJ whole genome shotgun (WGS) entry which is preliminary data.</text>
</comment>
<sequence length="216" mass="24517">MRMLAYRVSGDSIDELLAEGKQRGFPGMLGSLDCMHWKWKNCPVAWKGMYVGHAQELTIILEAMASYDLWIWHMFFGLPGSHNDINVLDRSPLFKDLAEGRVPSVNYSINGHNYTMGKDVERAFRVLQAPFAIVRGPARFWDRDTLDDIMKACVIMHNMIVEDEHITKDIEDLNDDNAILDQIHISGKTVSDNNANNDTMEQGCSSQKPVQKLGFL</sequence>
<feature type="region of interest" description="Disordered" evidence="1">
    <location>
        <begin position="191"/>
        <end position="216"/>
    </location>
</feature>
<dbReference type="Pfam" id="PF04827">
    <property type="entry name" value="Plant_tran"/>
    <property type="match status" value="1"/>
</dbReference>
<evidence type="ECO:0000313" key="3">
    <source>
        <dbReference type="Proteomes" id="UP001428341"/>
    </source>
</evidence>
<organism evidence="2 3">
    <name type="scientific">Citrus x changshan-huyou</name>
    <dbReference type="NCBI Taxonomy" id="2935761"/>
    <lineage>
        <taxon>Eukaryota</taxon>
        <taxon>Viridiplantae</taxon>
        <taxon>Streptophyta</taxon>
        <taxon>Embryophyta</taxon>
        <taxon>Tracheophyta</taxon>
        <taxon>Spermatophyta</taxon>
        <taxon>Magnoliopsida</taxon>
        <taxon>eudicotyledons</taxon>
        <taxon>Gunneridae</taxon>
        <taxon>Pentapetalae</taxon>
        <taxon>rosids</taxon>
        <taxon>malvids</taxon>
        <taxon>Sapindales</taxon>
        <taxon>Rutaceae</taxon>
        <taxon>Aurantioideae</taxon>
        <taxon>Citrus</taxon>
    </lineage>
</organism>
<dbReference type="PANTHER" id="PTHR47150">
    <property type="entry name" value="OS12G0169200 PROTEIN"/>
    <property type="match status" value="1"/>
</dbReference>
<evidence type="ECO:0000313" key="2">
    <source>
        <dbReference type="EMBL" id="KAK9221088.1"/>
    </source>
</evidence>
<protein>
    <recommendedName>
        <fullName evidence="4">Nuclease HARBI1</fullName>
    </recommendedName>
</protein>
<dbReference type="InterPro" id="IPR006912">
    <property type="entry name" value="Harbinger_derived_prot"/>
</dbReference>
<dbReference type="PANTHER" id="PTHR47150:SF7">
    <property type="entry name" value="NUCLEASE"/>
    <property type="match status" value="1"/>
</dbReference>
<feature type="compositionally biased region" description="Polar residues" evidence="1">
    <location>
        <begin position="191"/>
        <end position="209"/>
    </location>
</feature>
<accession>A0AAP0MUN4</accession>
<gene>
    <name evidence="2" type="ORF">WN944_009513</name>
</gene>